<feature type="region of interest" description="Disordered" evidence="1">
    <location>
        <begin position="265"/>
        <end position="304"/>
    </location>
</feature>
<feature type="compositionally biased region" description="Polar residues" evidence="1">
    <location>
        <begin position="207"/>
        <end position="217"/>
    </location>
</feature>
<evidence type="ECO:0000256" key="1">
    <source>
        <dbReference type="SAM" id="MobiDB-lite"/>
    </source>
</evidence>
<accession>A0A6H5IVA2</accession>
<sequence length="401" mass="44183">KNSHRLAAGKAVAAGNTRVAHFSSAAASTPHHRLPAPRRCEFLLKCPMFARRTIQRQGSRVQRSVCRRHKRCDRCAGEQCGGRSRIQRTAGARVHCPEVCPTSCYMRPSESHSHVARQCVCRSESTAHHEAVVGSEADSDEGELCCKPAAKALRAASHPMVVSSLLPSSTFSEVCSSQSAKSSMRSNGRHSRPGVRRSATPAAAGNAGQQRETSHAQPPTGIERRMPPWQEHVMEQRPRWEQCSSYDPILLYLLAEVAMKPHIDCIREPSSPSSSRHTTPANSLHGSDDEQEIDEKKESRTAVDLKPKIANTTVHSYGNKNSGIIVPMGTTWKSVRVSMSHCSSGTKKVGVRRGRVHLQGERERGRALVCAVLQFFLSRSSNDLSIPILLRLYPWVRLGNQ</sequence>
<feature type="non-terminal residue" evidence="2">
    <location>
        <position position="1"/>
    </location>
</feature>
<feature type="compositionally biased region" description="Polar residues" evidence="1">
    <location>
        <begin position="177"/>
        <end position="186"/>
    </location>
</feature>
<feature type="region of interest" description="Disordered" evidence="1">
    <location>
        <begin position="177"/>
        <end position="227"/>
    </location>
</feature>
<feature type="compositionally biased region" description="Basic and acidic residues" evidence="1">
    <location>
        <begin position="294"/>
        <end position="304"/>
    </location>
</feature>
<gene>
    <name evidence="2" type="ORF">TBRA_LOCUS12470</name>
</gene>
<reference evidence="2 3" key="1">
    <citation type="submission" date="2020-02" db="EMBL/GenBank/DDBJ databases">
        <authorList>
            <person name="Ferguson B K."/>
        </authorList>
    </citation>
    <scope>NUCLEOTIDE SEQUENCE [LARGE SCALE GENOMIC DNA]</scope>
</reference>
<feature type="compositionally biased region" description="Polar residues" evidence="1">
    <location>
        <begin position="276"/>
        <end position="285"/>
    </location>
</feature>
<name>A0A6H5IVA2_9HYME</name>
<evidence type="ECO:0000313" key="2">
    <source>
        <dbReference type="EMBL" id="CAB0040776.1"/>
    </source>
</evidence>
<organism evidence="2 3">
    <name type="scientific">Trichogramma brassicae</name>
    <dbReference type="NCBI Taxonomy" id="86971"/>
    <lineage>
        <taxon>Eukaryota</taxon>
        <taxon>Metazoa</taxon>
        <taxon>Ecdysozoa</taxon>
        <taxon>Arthropoda</taxon>
        <taxon>Hexapoda</taxon>
        <taxon>Insecta</taxon>
        <taxon>Pterygota</taxon>
        <taxon>Neoptera</taxon>
        <taxon>Endopterygota</taxon>
        <taxon>Hymenoptera</taxon>
        <taxon>Apocrita</taxon>
        <taxon>Proctotrupomorpha</taxon>
        <taxon>Chalcidoidea</taxon>
        <taxon>Trichogrammatidae</taxon>
        <taxon>Trichogramma</taxon>
    </lineage>
</organism>
<dbReference type="AlphaFoldDB" id="A0A6H5IVA2"/>
<dbReference type="Proteomes" id="UP000479190">
    <property type="component" value="Unassembled WGS sequence"/>
</dbReference>
<keyword evidence="3" id="KW-1185">Reference proteome</keyword>
<dbReference type="EMBL" id="CADCXV010001050">
    <property type="protein sequence ID" value="CAB0040776.1"/>
    <property type="molecule type" value="Genomic_DNA"/>
</dbReference>
<protein>
    <submittedName>
        <fullName evidence="2">Uncharacterized protein</fullName>
    </submittedName>
</protein>
<evidence type="ECO:0000313" key="3">
    <source>
        <dbReference type="Proteomes" id="UP000479190"/>
    </source>
</evidence>
<proteinExistence type="predicted"/>